<evidence type="ECO:0000313" key="2">
    <source>
        <dbReference type="EMBL" id="PNW83014.1"/>
    </source>
</evidence>
<dbReference type="RefSeq" id="XP_042924356.1">
    <property type="nucleotide sequence ID" value="XM_043063650.1"/>
</dbReference>
<dbReference type="OMA" id="REMAPKW"/>
<reference evidence="2 3" key="1">
    <citation type="journal article" date="2007" name="Science">
        <title>The Chlamydomonas genome reveals the evolution of key animal and plant functions.</title>
        <authorList>
            <person name="Merchant S.S."/>
            <person name="Prochnik S.E."/>
            <person name="Vallon O."/>
            <person name="Harris E.H."/>
            <person name="Karpowicz S.J."/>
            <person name="Witman G.B."/>
            <person name="Terry A."/>
            <person name="Salamov A."/>
            <person name="Fritz-Laylin L.K."/>
            <person name="Marechal-Drouard L."/>
            <person name="Marshall W.F."/>
            <person name="Qu L.H."/>
            <person name="Nelson D.R."/>
            <person name="Sanderfoot A.A."/>
            <person name="Spalding M.H."/>
            <person name="Kapitonov V.V."/>
            <person name="Ren Q."/>
            <person name="Ferris P."/>
            <person name="Lindquist E."/>
            <person name="Shapiro H."/>
            <person name="Lucas S.M."/>
            <person name="Grimwood J."/>
            <person name="Schmutz J."/>
            <person name="Cardol P."/>
            <person name="Cerutti H."/>
            <person name="Chanfreau G."/>
            <person name="Chen C.L."/>
            <person name="Cognat V."/>
            <person name="Croft M.T."/>
            <person name="Dent R."/>
            <person name="Dutcher S."/>
            <person name="Fernandez E."/>
            <person name="Fukuzawa H."/>
            <person name="Gonzalez-Ballester D."/>
            <person name="Gonzalez-Halphen D."/>
            <person name="Hallmann A."/>
            <person name="Hanikenne M."/>
            <person name="Hippler M."/>
            <person name="Inwood W."/>
            <person name="Jabbari K."/>
            <person name="Kalanon M."/>
            <person name="Kuras R."/>
            <person name="Lefebvre P.A."/>
            <person name="Lemaire S.D."/>
            <person name="Lobanov A.V."/>
            <person name="Lohr M."/>
            <person name="Manuell A."/>
            <person name="Meier I."/>
            <person name="Mets L."/>
            <person name="Mittag M."/>
            <person name="Mittelmeier T."/>
            <person name="Moroney J.V."/>
            <person name="Moseley J."/>
            <person name="Napoli C."/>
            <person name="Nedelcu A.M."/>
            <person name="Niyogi K."/>
            <person name="Novoselov S.V."/>
            <person name="Paulsen I.T."/>
            <person name="Pazour G."/>
            <person name="Purton S."/>
            <person name="Ral J.P."/>
            <person name="Riano-Pachon D.M."/>
            <person name="Riekhof W."/>
            <person name="Rymarquis L."/>
            <person name="Schroda M."/>
            <person name="Stern D."/>
            <person name="Umen J."/>
            <person name="Willows R."/>
            <person name="Wilson N."/>
            <person name="Zimmer S.L."/>
            <person name="Allmer J."/>
            <person name="Balk J."/>
            <person name="Bisova K."/>
            <person name="Chen C.J."/>
            <person name="Elias M."/>
            <person name="Gendler K."/>
            <person name="Hauser C."/>
            <person name="Lamb M.R."/>
            <person name="Ledford H."/>
            <person name="Long J.C."/>
            <person name="Minagawa J."/>
            <person name="Page M.D."/>
            <person name="Pan J."/>
            <person name="Pootakham W."/>
            <person name="Roje S."/>
            <person name="Rose A."/>
            <person name="Stahlberg E."/>
            <person name="Terauchi A.M."/>
            <person name="Yang P."/>
            <person name="Ball S."/>
            <person name="Bowler C."/>
            <person name="Dieckmann C.L."/>
            <person name="Gladyshev V.N."/>
            <person name="Green P."/>
            <person name="Jorgensen R."/>
            <person name="Mayfield S."/>
            <person name="Mueller-Roeber B."/>
            <person name="Rajamani S."/>
            <person name="Sayre R.T."/>
            <person name="Brokstein P."/>
            <person name="Dubchak I."/>
            <person name="Goodstein D."/>
            <person name="Hornick L."/>
            <person name="Huang Y.W."/>
            <person name="Jhaveri J."/>
            <person name="Luo Y."/>
            <person name="Martinez D."/>
            <person name="Ngau W.C."/>
            <person name="Otillar B."/>
            <person name="Poliakov A."/>
            <person name="Porter A."/>
            <person name="Szajkowski L."/>
            <person name="Werner G."/>
            <person name="Zhou K."/>
            <person name="Grigoriev I.V."/>
            <person name="Rokhsar D.S."/>
            <person name="Grossman A.R."/>
        </authorList>
    </citation>
    <scope>NUCLEOTIDE SEQUENCE [LARGE SCALE GENOMIC DNA]</scope>
    <source>
        <strain evidence="3">CC-503</strain>
    </source>
</reference>
<proteinExistence type="predicted"/>
<dbReference type="ExpressionAtlas" id="A0A2K3DR54">
    <property type="expression patterns" value="baseline"/>
</dbReference>
<keyword evidence="3" id="KW-1185">Reference proteome</keyword>
<dbReference type="PaxDb" id="3055-EDP04993"/>
<evidence type="ECO:0000313" key="3">
    <source>
        <dbReference type="Proteomes" id="UP000006906"/>
    </source>
</evidence>
<accession>A0A2K3DR54</accession>
<feature type="compositionally biased region" description="Acidic residues" evidence="1">
    <location>
        <begin position="1114"/>
        <end position="1124"/>
    </location>
</feature>
<name>A0A2K3DR54_CHLRE</name>
<organism evidence="2 3">
    <name type="scientific">Chlamydomonas reinhardtii</name>
    <name type="common">Chlamydomonas smithii</name>
    <dbReference type="NCBI Taxonomy" id="3055"/>
    <lineage>
        <taxon>Eukaryota</taxon>
        <taxon>Viridiplantae</taxon>
        <taxon>Chlorophyta</taxon>
        <taxon>core chlorophytes</taxon>
        <taxon>Chlorophyceae</taxon>
        <taxon>CS clade</taxon>
        <taxon>Chlamydomonadales</taxon>
        <taxon>Chlamydomonadaceae</taxon>
        <taxon>Chlamydomonas</taxon>
    </lineage>
</organism>
<evidence type="ECO:0000256" key="1">
    <source>
        <dbReference type="SAM" id="MobiDB-lite"/>
    </source>
</evidence>
<dbReference type="EMBL" id="CM008967">
    <property type="protein sequence ID" value="PNW83014.1"/>
    <property type="molecule type" value="Genomic_DNA"/>
</dbReference>
<dbReference type="GeneID" id="5716933"/>
<protein>
    <submittedName>
        <fullName evidence="2">Uncharacterized protein</fullName>
    </submittedName>
</protein>
<dbReference type="Proteomes" id="UP000006906">
    <property type="component" value="Chromosome 6"/>
</dbReference>
<gene>
    <name evidence="2" type="ORF">CHLRE_06g303171v5</name>
</gene>
<feature type="region of interest" description="Disordered" evidence="1">
    <location>
        <begin position="1109"/>
        <end position="1148"/>
    </location>
</feature>
<dbReference type="Gramene" id="PNW83014">
    <property type="protein sequence ID" value="PNW83014"/>
    <property type="gene ID" value="CHLRE_06g303171v5"/>
</dbReference>
<dbReference type="OrthoDB" id="552083at2759"/>
<feature type="region of interest" description="Disordered" evidence="1">
    <location>
        <begin position="1"/>
        <end position="20"/>
    </location>
</feature>
<sequence>MSRRRMGGGGAGGHAVSAGMQWRQQQEQAALAAALQQLQPCDAVPKLLQAGLQRVLLCVRHTLSAVSTCSAGAAPTTVPGVDVGQDQQHGIPTGAVEPEPADLEDGREAAAAAVAAAQLRALAAQVCARLPRPAAAKGQDAALLGGPSATPWLGDTYVPALLHHYLLLSTSLLEDCGGVCRDILSGSRSPPASLMVVARDGLAAAAAGQAAAPLPVGVYGCVAAALGWQQQLLDLLAWMPDGEVAAEVAARVMAAAPALAPGMAAALLRATSSVDEDDREGGMVAAGLLAAPPSGARRLAGSPRMLLQLAATVRGAAAQAVEGAAEWLPCLVVLTAALTRALAEGPTASAAATRGADTWAAEACAALQEALCSWQEQLIVAEAGSASGEASSLLPLLLPPLRDGLLPLLDEHARQHMAAHMEVQVQGQQQGQGDEELADQQKPLLLPYALVIQLRSRISLFAMAAAAAEGSSATAEAPSCSVTVAKGARGRGRGPGQGELSEEDVWSRLAVCSRGTETGVGGSDGSWRSRGGGACAREMAPKWLFLATACEATAAPKQGSAAAIGDRDATTGGPLPAALLSAVRSAAQQQSRSQIGTAVNSVDDRCAGPAAVVERVAAVAVALLTPGMASWLVAVREPRALAAAGPDPFSPFRLALALLELLQGGVAAAESLAAGAEAEEVEAGAWSEGRWQAADGGWRRLELQVLRLAVECVAGVEAAEQQAALQAVAVAGSTFARLQSRLAADASLQSAAGRGLVALSNRTAAVRGSLEATGRALSAAAEAQHLAAAAREMLPYAVLAPATCVRRLVLDGLLHPGQQPWVLQLLRSLAATATAPAAGAAEASAAAAAACSAAAQVVAAGGASVLMTCLREVMQDAPRLLRTGGDRRALLALVEGLARAGVAPPRQVLSQLVTPLLQVAAAAGVDGDPDSAGGQLQLLAALQLAQHLLGLPGTPLAAPAASIAVGASASAAAADAGGGGIGGTAAVAALAPAWSPAAELAAAQPAVILLAAAAVLQKQYVAVDASGRADTAVLEATGSVLERTVELYGAHVRAVLYGAGGGAAMRQQAPPARQQLWVLRELQALARGVEVMPMRVVSVLVPVLEAASPHAQDGAEDDDTDGDANPDTAGEQGSGPAASDAAHGSRDATEVQLEAVAAGLRAQVRALAARVAAPAAWRPRALRSANTDAVQALLLPVLAFAAANPFHTSALHAALIEAAADADAADHGEEHVRGDAGKGMPSAVSGDAADAEVWTSWTASMALPSSTAGVGAGALARHVAATAARGVSQLPEASLRDGLAAALAALLPTATVEQARRLLLALAPPLLLQLQTGGRGGLAALLCSAATPGTQPAGAGAQAQAAEVQAAVQAAAVALAPVAAVPPSTASVGMRSAVAASLILTCGAAIDMLTRAAAGSAPRSQAAEAGGVAAAADDADGTAAGTCGEAVAGAVAAASDRCTTHLALLTSRLVAVPPLSPGLAPMLALFFIHLSRVVTTAAAASAAGEQPSAGRWLDVWQAALLSVLQQLVASLAAIAPVTTNAAGAGASMVQAVATPVFLAGARAAVGQLPSATACVLLAALEHMCEAQGVEFE</sequence>
<dbReference type="InParanoid" id="A0A2K3DR54"/>
<dbReference type="KEGG" id="cre:CHLRE_06g303171v5"/>